<sequence>MDQKEEECWDLERQIMPKNLALLGNLKQLEFTCSQVNVLECSDLLWGFSLPQGFSS</sequence>
<dbReference type="EMBL" id="CM007651">
    <property type="protein sequence ID" value="ONI33250.1"/>
    <property type="molecule type" value="Genomic_DNA"/>
</dbReference>
<proteinExistence type="predicted"/>
<dbReference type="AlphaFoldDB" id="A0A251RBX0"/>
<reference evidence="1 2" key="1">
    <citation type="journal article" date="2013" name="Nat. Genet.">
        <title>The high-quality draft genome of peach (Prunus persica) identifies unique patterns of genetic diversity, domestication and genome evolution.</title>
        <authorList>
            <consortium name="International Peach Genome Initiative"/>
            <person name="Verde I."/>
            <person name="Abbott A.G."/>
            <person name="Scalabrin S."/>
            <person name="Jung S."/>
            <person name="Shu S."/>
            <person name="Marroni F."/>
            <person name="Zhebentyayeva T."/>
            <person name="Dettori M.T."/>
            <person name="Grimwood J."/>
            <person name="Cattonaro F."/>
            <person name="Zuccolo A."/>
            <person name="Rossini L."/>
            <person name="Jenkins J."/>
            <person name="Vendramin E."/>
            <person name="Meisel L.A."/>
            <person name="Decroocq V."/>
            <person name="Sosinski B."/>
            <person name="Prochnik S."/>
            <person name="Mitros T."/>
            <person name="Policriti A."/>
            <person name="Cipriani G."/>
            <person name="Dondini L."/>
            <person name="Ficklin S."/>
            <person name="Goodstein D.M."/>
            <person name="Xuan P."/>
            <person name="Del Fabbro C."/>
            <person name="Aramini V."/>
            <person name="Copetti D."/>
            <person name="Gonzalez S."/>
            <person name="Horner D.S."/>
            <person name="Falchi R."/>
            <person name="Lucas S."/>
            <person name="Mica E."/>
            <person name="Maldonado J."/>
            <person name="Lazzari B."/>
            <person name="Bielenberg D."/>
            <person name="Pirona R."/>
            <person name="Miculan M."/>
            <person name="Barakat A."/>
            <person name="Testolin R."/>
            <person name="Stella A."/>
            <person name="Tartarini S."/>
            <person name="Tonutti P."/>
            <person name="Arus P."/>
            <person name="Orellana A."/>
            <person name="Wells C."/>
            <person name="Main D."/>
            <person name="Vizzotto G."/>
            <person name="Silva H."/>
            <person name="Salamini F."/>
            <person name="Schmutz J."/>
            <person name="Morgante M."/>
            <person name="Rokhsar D.S."/>
        </authorList>
    </citation>
    <scope>NUCLEOTIDE SEQUENCE [LARGE SCALE GENOMIC DNA]</scope>
    <source>
        <strain evidence="2">cv. Nemared</strain>
    </source>
</reference>
<evidence type="ECO:0000313" key="2">
    <source>
        <dbReference type="Proteomes" id="UP000006882"/>
    </source>
</evidence>
<accession>A0A251RBX0</accession>
<dbReference type="Proteomes" id="UP000006882">
    <property type="component" value="Chromosome G1"/>
</dbReference>
<protein>
    <submittedName>
        <fullName evidence="1">Uncharacterized protein</fullName>
    </submittedName>
</protein>
<name>A0A251RBX0_PRUPE</name>
<dbReference type="Gramene" id="ONI33250">
    <property type="protein sequence ID" value="ONI33250"/>
    <property type="gene ID" value="PRUPE_1G412600"/>
</dbReference>
<organism evidence="1 2">
    <name type="scientific">Prunus persica</name>
    <name type="common">Peach</name>
    <name type="synonym">Amygdalus persica</name>
    <dbReference type="NCBI Taxonomy" id="3760"/>
    <lineage>
        <taxon>Eukaryota</taxon>
        <taxon>Viridiplantae</taxon>
        <taxon>Streptophyta</taxon>
        <taxon>Embryophyta</taxon>
        <taxon>Tracheophyta</taxon>
        <taxon>Spermatophyta</taxon>
        <taxon>Magnoliopsida</taxon>
        <taxon>eudicotyledons</taxon>
        <taxon>Gunneridae</taxon>
        <taxon>Pentapetalae</taxon>
        <taxon>rosids</taxon>
        <taxon>fabids</taxon>
        <taxon>Rosales</taxon>
        <taxon>Rosaceae</taxon>
        <taxon>Amygdaloideae</taxon>
        <taxon>Amygdaleae</taxon>
        <taxon>Prunus</taxon>
    </lineage>
</organism>
<evidence type="ECO:0000313" key="1">
    <source>
        <dbReference type="EMBL" id="ONI33250.1"/>
    </source>
</evidence>
<gene>
    <name evidence="1" type="ORF">PRUPE_1G412600</name>
</gene>
<keyword evidence="2" id="KW-1185">Reference proteome</keyword>